<name>A0AAE8MTJ1_9PEZI</name>
<gene>
    <name evidence="10" type="ORF">DNG_02418</name>
</gene>
<keyword evidence="11" id="KW-1185">Reference proteome</keyword>
<evidence type="ECO:0000256" key="4">
    <source>
        <dbReference type="ARBA" id="ARBA00022825"/>
    </source>
</evidence>
<proteinExistence type="inferred from homology"/>
<dbReference type="Pfam" id="PF00082">
    <property type="entry name" value="Peptidase_S8"/>
    <property type="match status" value="1"/>
</dbReference>
<evidence type="ECO:0008006" key="12">
    <source>
        <dbReference type="Google" id="ProtNLM"/>
    </source>
</evidence>
<dbReference type="PANTHER" id="PTHR43806">
    <property type="entry name" value="PEPTIDASE S8"/>
    <property type="match status" value="1"/>
</dbReference>
<evidence type="ECO:0000313" key="11">
    <source>
        <dbReference type="Proteomes" id="UP001187682"/>
    </source>
</evidence>
<evidence type="ECO:0000256" key="5">
    <source>
        <dbReference type="PROSITE-ProRule" id="PRU01240"/>
    </source>
</evidence>
<dbReference type="InterPro" id="IPR023827">
    <property type="entry name" value="Peptidase_S8_Asp-AS"/>
</dbReference>
<dbReference type="EMBL" id="ONZQ02000003">
    <property type="protein sequence ID" value="SPN99566.1"/>
    <property type="molecule type" value="Genomic_DNA"/>
</dbReference>
<reference evidence="10" key="1">
    <citation type="submission" date="2018-03" db="EMBL/GenBank/DDBJ databases">
        <authorList>
            <person name="Guldener U."/>
        </authorList>
    </citation>
    <scope>NUCLEOTIDE SEQUENCE</scope>
</reference>
<comment type="caution">
    <text evidence="10">The sequence shown here is derived from an EMBL/GenBank/DDBJ whole genome shotgun (WGS) entry which is preliminary data.</text>
</comment>
<keyword evidence="3 5" id="KW-0378">Hydrolase</keyword>
<dbReference type="GO" id="GO:0006508">
    <property type="term" value="P:proteolysis"/>
    <property type="evidence" value="ECO:0007669"/>
    <property type="project" value="UniProtKB-KW"/>
</dbReference>
<evidence type="ECO:0000256" key="2">
    <source>
        <dbReference type="ARBA" id="ARBA00022670"/>
    </source>
</evidence>
<evidence type="ECO:0000256" key="6">
    <source>
        <dbReference type="RuleBase" id="RU003355"/>
    </source>
</evidence>
<evidence type="ECO:0000259" key="8">
    <source>
        <dbReference type="Pfam" id="PF00082"/>
    </source>
</evidence>
<feature type="active site" description="Charge relay system" evidence="5">
    <location>
        <position position="879"/>
    </location>
</feature>
<feature type="active site" description="Charge relay system" evidence="5">
    <location>
        <position position="718"/>
    </location>
</feature>
<dbReference type="Pfam" id="PF24476">
    <property type="entry name" value="DUF7580"/>
    <property type="match status" value="1"/>
</dbReference>
<keyword evidence="4 5" id="KW-0720">Serine protease</keyword>
<comment type="similarity">
    <text evidence="1 5 6">Belongs to the peptidase S8 family.</text>
</comment>
<feature type="active site" description="Charge relay system" evidence="5">
    <location>
        <position position="681"/>
    </location>
</feature>
<dbReference type="AlphaFoldDB" id="A0AAE8MTJ1"/>
<dbReference type="PROSITE" id="PS00136">
    <property type="entry name" value="SUBTILASE_ASP"/>
    <property type="match status" value="1"/>
</dbReference>
<dbReference type="InterPro" id="IPR000209">
    <property type="entry name" value="Peptidase_S8/S53_dom"/>
</dbReference>
<feature type="domain" description="DUF7580" evidence="9">
    <location>
        <begin position="220"/>
        <end position="517"/>
    </location>
</feature>
<protein>
    <recommendedName>
        <fullName evidence="12">Peptidase S8/S53 domain-containing protein</fullName>
    </recommendedName>
</protein>
<dbReference type="InterPro" id="IPR015500">
    <property type="entry name" value="Peptidase_S8_subtilisin-rel"/>
</dbReference>
<dbReference type="GO" id="GO:0004252">
    <property type="term" value="F:serine-type endopeptidase activity"/>
    <property type="evidence" value="ECO:0007669"/>
    <property type="project" value="UniProtKB-UniRule"/>
</dbReference>
<feature type="domain" description="Peptidase S8/S53" evidence="8">
    <location>
        <begin position="675"/>
        <end position="906"/>
    </location>
</feature>
<sequence>MAYIAQINEVDKEAGIFYRHLRYHCLRFQDYILRTRQTSSETNSLLVNQTLLHLSSLVPKSNLHHEPLRLDVTPEARLRALNSNWADIRKDNDSVKIEFVRLWLMLGASEDVHRVVDDALESCADSLEKQQQPDYSVKKSAETVDLDIGEPSYVVWKTAQSIFDALTHCRGCSCHTEHGLGAKLELGTYRKPEKKVDKTPAVRSTRGSVRASRGNCNTTGGLDFDLFLSMDQDHDWNEVRVQTARKAVGIQLPGEVSHREAGVARGSSKVGVLCDPIARTKKMGLQRLVLKLTSGQLFNVRSEKSNFEIDKTAEPISLSQCLEERPEFFIEKVKRILSLIVSCAVLHLNNTSWLQPGWGSANIKFFQIKSCKTPLRPFIQTQLPKTTPDSQPVVESDDGDEYVWDDLNSGHQCPSLIALAVVLIEVYFVKPFKRLAENHGISPVTDPTGRGRIPLMDVEQVYSCVVDEIPKDSLLLTALDNCLDPGLWENEEGATLDISTLKSRIYQNVVRPLENYLACGYKIPLDEVDNYARDLDFGRWGQAIAGHGQDGYATAVPPWVLTPSRTPSPESMWASAGPANNHSTRPDLQSRGHQYTHLSPSVSYPASYPVRDTDTLSNSEISYAASQFFDDEMGNGGFSEVAETKRYLAWKSRYEDVYNQFISPYLPGPSSSEPVRVAILDTGFDRDHYAFEAREANIKGKRNFYDETKKNVPDRNGHGTFTASLILDYAPDVELYVVKIADKENARPDAKIVANAINHSVEAWNVDIISMSFGWPSSDFDGYDSLVDAIDNAYGKKVLMFAAAANSGARLGRAYPASSPHVVCVHSTNTDGDASRFSPTAEPNAINIATVGESVESAWPTLLCHDDQPDPKRTRSGTSYATPIIAGIAAFLLQYARLHLPENAAAMLKRKDRMEALLRRCAERGPNYSPRDGYFYVELSLHGHNLFGQELDGVSRDILRALRI</sequence>
<dbReference type="InterPro" id="IPR050131">
    <property type="entry name" value="Peptidase_S8_subtilisin-like"/>
</dbReference>
<dbReference type="PANTHER" id="PTHR43806:SF11">
    <property type="entry name" value="CEREVISIN-RELATED"/>
    <property type="match status" value="1"/>
</dbReference>
<dbReference type="PRINTS" id="PR00723">
    <property type="entry name" value="SUBTILISIN"/>
</dbReference>
<accession>A0AAE8MTJ1</accession>
<dbReference type="Proteomes" id="UP001187682">
    <property type="component" value="Unassembled WGS sequence"/>
</dbReference>
<keyword evidence="2 5" id="KW-0645">Protease</keyword>
<evidence type="ECO:0000313" key="10">
    <source>
        <dbReference type="EMBL" id="SPN99566.1"/>
    </source>
</evidence>
<dbReference type="SUPFAM" id="SSF52743">
    <property type="entry name" value="Subtilisin-like"/>
    <property type="match status" value="1"/>
</dbReference>
<dbReference type="InterPro" id="IPR056002">
    <property type="entry name" value="DUF7580"/>
</dbReference>
<evidence type="ECO:0000256" key="1">
    <source>
        <dbReference type="ARBA" id="ARBA00011073"/>
    </source>
</evidence>
<evidence type="ECO:0000259" key="9">
    <source>
        <dbReference type="Pfam" id="PF24476"/>
    </source>
</evidence>
<evidence type="ECO:0000256" key="3">
    <source>
        <dbReference type="ARBA" id="ARBA00022801"/>
    </source>
</evidence>
<dbReference type="Gene3D" id="3.40.50.200">
    <property type="entry name" value="Peptidase S8/S53 domain"/>
    <property type="match status" value="1"/>
</dbReference>
<organism evidence="10 11">
    <name type="scientific">Cephalotrichum gorgonifer</name>
    <dbReference type="NCBI Taxonomy" id="2041049"/>
    <lineage>
        <taxon>Eukaryota</taxon>
        <taxon>Fungi</taxon>
        <taxon>Dikarya</taxon>
        <taxon>Ascomycota</taxon>
        <taxon>Pezizomycotina</taxon>
        <taxon>Sordariomycetes</taxon>
        <taxon>Hypocreomycetidae</taxon>
        <taxon>Microascales</taxon>
        <taxon>Microascaceae</taxon>
        <taxon>Cephalotrichum</taxon>
    </lineage>
</organism>
<dbReference type="InterPro" id="IPR036852">
    <property type="entry name" value="Peptidase_S8/S53_dom_sf"/>
</dbReference>
<dbReference type="PROSITE" id="PS00138">
    <property type="entry name" value="SUBTILASE_SER"/>
    <property type="match status" value="1"/>
</dbReference>
<evidence type="ECO:0000256" key="7">
    <source>
        <dbReference type="SAM" id="MobiDB-lite"/>
    </source>
</evidence>
<dbReference type="InterPro" id="IPR023828">
    <property type="entry name" value="Peptidase_S8_Ser-AS"/>
</dbReference>
<feature type="region of interest" description="Disordered" evidence="7">
    <location>
        <begin position="566"/>
        <end position="596"/>
    </location>
</feature>
<dbReference type="PROSITE" id="PS51892">
    <property type="entry name" value="SUBTILASE"/>
    <property type="match status" value="1"/>
</dbReference>
<dbReference type="CDD" id="cd00306">
    <property type="entry name" value="Peptidases_S8_S53"/>
    <property type="match status" value="1"/>
</dbReference>